<dbReference type="Proteomes" id="UP000619265">
    <property type="component" value="Unassembled WGS sequence"/>
</dbReference>
<evidence type="ECO:0000259" key="1">
    <source>
        <dbReference type="Pfam" id="PF07727"/>
    </source>
</evidence>
<dbReference type="SUPFAM" id="SSF56672">
    <property type="entry name" value="DNA/RNA polymerases"/>
    <property type="match status" value="1"/>
</dbReference>
<accession>A0A833UBK7</accession>
<dbReference type="Gramene" id="Jr13_13930_p1">
    <property type="protein sequence ID" value="cds.Jr13_13930_p1"/>
    <property type="gene ID" value="Jr13_13930"/>
</dbReference>
<dbReference type="InterPro" id="IPR043502">
    <property type="entry name" value="DNA/RNA_pol_sf"/>
</dbReference>
<dbReference type="PANTHER" id="PTHR11439">
    <property type="entry name" value="GAG-POL-RELATED RETROTRANSPOSON"/>
    <property type="match status" value="1"/>
</dbReference>
<feature type="non-terminal residue" evidence="2">
    <location>
        <position position="246"/>
    </location>
</feature>
<name>A0A833UBK7_JUGRE</name>
<reference evidence="2" key="2">
    <citation type="submission" date="2020-03" db="EMBL/GenBank/DDBJ databases">
        <title>Walnut 2.0.</title>
        <authorList>
            <person name="Marrano A."/>
            <person name="Britton M."/>
            <person name="Zimin A.V."/>
            <person name="Zaini P.A."/>
            <person name="Workman R."/>
            <person name="Puiu D."/>
            <person name="Bianco L."/>
            <person name="Allen B.J."/>
            <person name="Troggio M."/>
            <person name="Leslie C.A."/>
            <person name="Timp W."/>
            <person name="Dendekar A."/>
            <person name="Salzberg S.L."/>
            <person name="Neale D.B."/>
        </authorList>
    </citation>
    <scope>NUCLEOTIDE SEQUENCE</scope>
    <source>
        <tissue evidence="2">Leaves</tissue>
    </source>
</reference>
<gene>
    <name evidence="2" type="ORF">F2P56_029915</name>
</gene>
<dbReference type="InterPro" id="IPR013103">
    <property type="entry name" value="RVT_2"/>
</dbReference>
<reference evidence="2" key="1">
    <citation type="submission" date="2015-10" db="EMBL/GenBank/DDBJ databases">
        <authorList>
            <person name="Martinez-Garcia P.J."/>
            <person name="Crepeau M.W."/>
            <person name="Puiu D."/>
            <person name="Gonzalez-Ibeas D."/>
            <person name="Whalen J."/>
            <person name="Stevens K."/>
            <person name="Paul R."/>
            <person name="Butterfield T."/>
            <person name="Britton M."/>
            <person name="Reagan R."/>
            <person name="Chakraborty S."/>
            <person name="Walawage S.L."/>
            <person name="Vasquez-Gross H.A."/>
            <person name="Cardeno C."/>
            <person name="Famula R."/>
            <person name="Pratt K."/>
            <person name="Kuruganti S."/>
            <person name="Aradhya M.K."/>
            <person name="Leslie C.A."/>
            <person name="Dandekar A.M."/>
            <person name="Salzberg S.L."/>
            <person name="Wegrzyn J.L."/>
            <person name="Langley C.H."/>
            <person name="Neale D.B."/>
        </authorList>
    </citation>
    <scope>NUCLEOTIDE SEQUENCE</scope>
    <source>
        <tissue evidence="2">Leaves</tissue>
    </source>
</reference>
<organism evidence="2 3">
    <name type="scientific">Juglans regia</name>
    <name type="common">English walnut</name>
    <dbReference type="NCBI Taxonomy" id="51240"/>
    <lineage>
        <taxon>Eukaryota</taxon>
        <taxon>Viridiplantae</taxon>
        <taxon>Streptophyta</taxon>
        <taxon>Embryophyta</taxon>
        <taxon>Tracheophyta</taxon>
        <taxon>Spermatophyta</taxon>
        <taxon>Magnoliopsida</taxon>
        <taxon>eudicotyledons</taxon>
        <taxon>Gunneridae</taxon>
        <taxon>Pentapetalae</taxon>
        <taxon>rosids</taxon>
        <taxon>fabids</taxon>
        <taxon>Fagales</taxon>
        <taxon>Juglandaceae</taxon>
        <taxon>Juglans</taxon>
    </lineage>
</organism>
<feature type="domain" description="Reverse transcriptase Ty1/copia-type" evidence="1">
    <location>
        <begin position="1"/>
        <end position="145"/>
    </location>
</feature>
<dbReference type="PANTHER" id="PTHR11439:SF494">
    <property type="entry name" value="CYSTEINE-RICH RLK (RECEPTOR-LIKE PROTEIN KINASE) 8"/>
    <property type="match status" value="1"/>
</dbReference>
<protein>
    <recommendedName>
        <fullName evidence="1">Reverse transcriptase Ty1/copia-type domain-containing protein</fullName>
    </recommendedName>
</protein>
<evidence type="ECO:0000313" key="3">
    <source>
        <dbReference type="Proteomes" id="UP000619265"/>
    </source>
</evidence>
<evidence type="ECO:0000313" key="2">
    <source>
        <dbReference type="EMBL" id="KAF5449474.1"/>
    </source>
</evidence>
<dbReference type="AlphaFoldDB" id="A0A833UBK7"/>
<proteinExistence type="predicted"/>
<dbReference type="Pfam" id="PF07727">
    <property type="entry name" value="RVT_2"/>
    <property type="match status" value="1"/>
</dbReference>
<dbReference type="EMBL" id="LIHL02000013">
    <property type="protein sequence ID" value="KAF5449474.1"/>
    <property type="molecule type" value="Genomic_DNA"/>
</dbReference>
<comment type="caution">
    <text evidence="2">The sequence shown here is derived from an EMBL/GenBank/DDBJ whole genome shotgun (WGS) entry which is preliminary data.</text>
</comment>
<sequence length="246" mass="27354">MNTPPGYNKGSPHQVCKLLKSLYGLKQASRQWYSKLSTVLVNSGFSQSKADYSLFTREKHGIFVAILVYVDDILVASNDLDSVHALKSLLHSNFKIKDLGKLRYFLGIEIARSSKGIYLCQRKYTLDILADSGNLGSTTAKVPMEQNLKLTQATGVPLCDPSIYRRMIGRLLYLTISRPDISFSVQTLSQFMATPTDAHLLAAQKILRYLKAAPGQGLFLPSSSSFQLEAYCDSDWASCPETRRSV</sequence>